<dbReference type="PANTHER" id="PTHR46116">
    <property type="entry name" value="(E3-INDEPENDENT) E2 UBIQUITIN-CONJUGATING ENZYME"/>
    <property type="match status" value="1"/>
</dbReference>
<dbReference type="EMBL" id="CAHIKZ030000629">
    <property type="protein sequence ID" value="CAE1230165.1"/>
    <property type="molecule type" value="Genomic_DNA"/>
</dbReference>
<evidence type="ECO:0000256" key="2">
    <source>
        <dbReference type="ARBA" id="ARBA00022786"/>
    </source>
</evidence>
<feature type="region of interest" description="Disordered" evidence="3">
    <location>
        <begin position="206"/>
        <end position="241"/>
    </location>
</feature>
<dbReference type="CDD" id="cd23837">
    <property type="entry name" value="UBCc_UBE2O"/>
    <property type="match status" value="1"/>
</dbReference>
<dbReference type="OrthoDB" id="47801at2759"/>
<dbReference type="Proteomes" id="UP000597762">
    <property type="component" value="Unassembled WGS sequence"/>
</dbReference>
<accession>A0A812BFM5</accession>
<keyword evidence="1 5" id="KW-0808">Transferase</keyword>
<gene>
    <name evidence="5" type="ORF">SPHA_17606</name>
</gene>
<keyword evidence="6" id="KW-1185">Reference proteome</keyword>
<sequence>MIVGPAKTPYEDGLFIFDVQLPNDYPSSPPRFHYISYCTDRLNPNLYEDGKVCVSLLGTWSGKGNEMWTQESNLLQVLVSIQGLILVGEPYYNEAGYEKQRGTQQGIENSRMYNEMAIVKLVQAMTNMTRKLPPVFTQEVQEHLLLNGPKMITRLQKWLELSDKVSLLEGSSLPVQLEDNLSGKEESASTEITAPPDSVINECDVASAGKQHSPSSEETSQQPNQQQTTATATSTPEVTSELHSCPASSASLVPDSDSCAHPDFPLLPASRGFCLSLKKHLEVFQSVLATLEKKVQ</sequence>
<dbReference type="PROSITE" id="PS50127">
    <property type="entry name" value="UBC_2"/>
    <property type="match status" value="1"/>
</dbReference>
<keyword evidence="5" id="KW-0012">Acyltransferase</keyword>
<feature type="compositionally biased region" description="Low complexity" evidence="3">
    <location>
        <begin position="211"/>
        <end position="241"/>
    </location>
</feature>
<dbReference type="GO" id="GO:0061631">
    <property type="term" value="F:ubiquitin conjugating enzyme activity"/>
    <property type="evidence" value="ECO:0007669"/>
    <property type="project" value="UniProtKB-EC"/>
</dbReference>
<dbReference type="AlphaFoldDB" id="A0A812BFM5"/>
<name>A0A812BFM5_ACAPH</name>
<proteinExistence type="predicted"/>
<comment type="caution">
    <text evidence="5">The sequence shown here is derived from an EMBL/GenBank/DDBJ whole genome shotgun (WGS) entry which is preliminary data.</text>
</comment>
<dbReference type="SUPFAM" id="SSF54495">
    <property type="entry name" value="UBC-like"/>
    <property type="match status" value="1"/>
</dbReference>
<evidence type="ECO:0000313" key="6">
    <source>
        <dbReference type="Proteomes" id="UP000597762"/>
    </source>
</evidence>
<dbReference type="InterPro" id="IPR016135">
    <property type="entry name" value="UBQ-conjugating_enzyme/RWD"/>
</dbReference>
<dbReference type="EC" id="2.3.2.24" evidence="5"/>
<evidence type="ECO:0000313" key="5">
    <source>
        <dbReference type="EMBL" id="CAE1230165.1"/>
    </source>
</evidence>
<keyword evidence="2" id="KW-0833">Ubl conjugation pathway</keyword>
<dbReference type="InterPro" id="IPR000608">
    <property type="entry name" value="UBC"/>
</dbReference>
<organism evidence="5 6">
    <name type="scientific">Acanthosepion pharaonis</name>
    <name type="common">Pharaoh cuttlefish</name>
    <name type="synonym">Sepia pharaonis</name>
    <dbReference type="NCBI Taxonomy" id="158019"/>
    <lineage>
        <taxon>Eukaryota</taxon>
        <taxon>Metazoa</taxon>
        <taxon>Spiralia</taxon>
        <taxon>Lophotrochozoa</taxon>
        <taxon>Mollusca</taxon>
        <taxon>Cephalopoda</taxon>
        <taxon>Coleoidea</taxon>
        <taxon>Decapodiformes</taxon>
        <taxon>Sepiida</taxon>
        <taxon>Sepiina</taxon>
        <taxon>Sepiidae</taxon>
        <taxon>Acanthosepion</taxon>
    </lineage>
</organism>
<dbReference type="SMART" id="SM00212">
    <property type="entry name" value="UBCc"/>
    <property type="match status" value="1"/>
</dbReference>
<feature type="region of interest" description="Disordered" evidence="3">
    <location>
        <begin position="178"/>
        <end position="197"/>
    </location>
</feature>
<protein>
    <submittedName>
        <fullName evidence="5">UBE2O</fullName>
        <ecNumber evidence="5">2.3.2.24</ecNumber>
    </submittedName>
</protein>
<feature type="domain" description="UBC core" evidence="4">
    <location>
        <begin position="1"/>
        <end position="126"/>
    </location>
</feature>
<dbReference type="Pfam" id="PF00179">
    <property type="entry name" value="UQ_con"/>
    <property type="match status" value="1"/>
</dbReference>
<reference evidence="5" key="1">
    <citation type="submission" date="2021-01" db="EMBL/GenBank/DDBJ databases">
        <authorList>
            <person name="Li R."/>
            <person name="Bekaert M."/>
        </authorList>
    </citation>
    <scope>NUCLEOTIDE SEQUENCE</scope>
    <source>
        <strain evidence="5">Farmed</strain>
    </source>
</reference>
<dbReference type="PANTHER" id="PTHR46116:SF15">
    <property type="entry name" value="(E3-INDEPENDENT) E2 UBIQUITIN-CONJUGATING ENZYME"/>
    <property type="match status" value="1"/>
</dbReference>
<dbReference type="Gene3D" id="3.10.110.10">
    <property type="entry name" value="Ubiquitin Conjugating Enzyme"/>
    <property type="match status" value="1"/>
</dbReference>
<evidence type="ECO:0000256" key="3">
    <source>
        <dbReference type="SAM" id="MobiDB-lite"/>
    </source>
</evidence>
<evidence type="ECO:0000256" key="1">
    <source>
        <dbReference type="ARBA" id="ARBA00022679"/>
    </source>
</evidence>
<evidence type="ECO:0000259" key="4">
    <source>
        <dbReference type="PROSITE" id="PS50127"/>
    </source>
</evidence>